<name>A0A9I9D4Z7_CUCME</name>
<reference evidence="1" key="1">
    <citation type="submission" date="2023-03" db="UniProtKB">
        <authorList>
            <consortium name="EnsemblPlants"/>
        </authorList>
    </citation>
    <scope>IDENTIFICATION</scope>
</reference>
<accession>A0A9I9D4Z7</accession>
<dbReference type="AlphaFoldDB" id="A0A9I9D4Z7"/>
<dbReference type="Gramene" id="MELO3C013358.2.1">
    <property type="protein sequence ID" value="MELO3C013358.2.1"/>
    <property type="gene ID" value="MELO3C013358.2"/>
</dbReference>
<proteinExistence type="predicted"/>
<protein>
    <submittedName>
        <fullName evidence="1">Uncharacterized protein</fullName>
    </submittedName>
</protein>
<sequence length="97" mass="11339">MDCFLVKCGALNQVLRIRESGNNRKERKIQRDDIVIAEATTKLYRRRRVSASSSSSRLQRSQIERVELGGWLAAWLEEAEAEREKDEVKEMEKDSKR</sequence>
<dbReference type="EnsemblPlants" id="MELO3C013358.2.1">
    <property type="protein sequence ID" value="MELO3C013358.2.1"/>
    <property type="gene ID" value="MELO3C013358.2"/>
</dbReference>
<organism evidence="1">
    <name type="scientific">Cucumis melo</name>
    <name type="common">Muskmelon</name>
    <dbReference type="NCBI Taxonomy" id="3656"/>
    <lineage>
        <taxon>Eukaryota</taxon>
        <taxon>Viridiplantae</taxon>
        <taxon>Streptophyta</taxon>
        <taxon>Embryophyta</taxon>
        <taxon>Tracheophyta</taxon>
        <taxon>Spermatophyta</taxon>
        <taxon>Magnoliopsida</taxon>
        <taxon>eudicotyledons</taxon>
        <taxon>Gunneridae</taxon>
        <taxon>Pentapetalae</taxon>
        <taxon>rosids</taxon>
        <taxon>fabids</taxon>
        <taxon>Cucurbitales</taxon>
        <taxon>Cucurbitaceae</taxon>
        <taxon>Benincaseae</taxon>
        <taxon>Cucumis</taxon>
    </lineage>
</organism>
<evidence type="ECO:0000313" key="1">
    <source>
        <dbReference type="EnsemblPlants" id="MELO3C013358.2.1"/>
    </source>
</evidence>